<proteinExistence type="predicted"/>
<evidence type="ECO:0000313" key="2">
    <source>
        <dbReference type="Proteomes" id="UP000247978"/>
    </source>
</evidence>
<dbReference type="NCBIfam" id="TIGR02833">
    <property type="entry name" value="spore_III_AB"/>
    <property type="match status" value="1"/>
</dbReference>
<dbReference type="PIRSF" id="PIRSF021435">
    <property type="entry name" value="SpoIIIAB"/>
    <property type="match status" value="1"/>
</dbReference>
<dbReference type="AlphaFoldDB" id="A0A2V3VT30"/>
<gene>
    <name evidence="1" type="ORF">DFR56_11219</name>
</gene>
<dbReference type="Pfam" id="PF09548">
    <property type="entry name" value="Spore_III_AB"/>
    <property type="match status" value="1"/>
</dbReference>
<accession>A0A2V3VT30</accession>
<dbReference type="InterPro" id="IPR014198">
    <property type="entry name" value="Spore_III_AB"/>
</dbReference>
<comment type="caution">
    <text evidence="1">The sequence shown here is derived from an EMBL/GenBank/DDBJ whole genome shotgun (WGS) entry which is preliminary data.</text>
</comment>
<name>A0A2V3VT30_9BACI</name>
<evidence type="ECO:0000313" key="1">
    <source>
        <dbReference type="EMBL" id="PXW85042.1"/>
    </source>
</evidence>
<protein>
    <submittedName>
        <fullName evidence="1">Stage III sporulation protein AB</fullName>
    </submittedName>
</protein>
<organism evidence="1 2">
    <name type="scientific">Pseudogracilibacillus auburnensis</name>
    <dbReference type="NCBI Taxonomy" id="1494959"/>
    <lineage>
        <taxon>Bacteria</taxon>
        <taxon>Bacillati</taxon>
        <taxon>Bacillota</taxon>
        <taxon>Bacilli</taxon>
        <taxon>Bacillales</taxon>
        <taxon>Bacillaceae</taxon>
        <taxon>Pseudogracilibacillus</taxon>
    </lineage>
</organism>
<sequence length="183" mass="21830">MWKKYYFEYGEKTMKWIGAILLVSTTSWIGFDMSKKLTERPKQIRLLIQSLQMLETEMGYSQLTLQQTFQNISKKVPYPLDQFYERLAHKLSGIVIDFLTIWDEELSKFVQTSALKQTEHEVMKQFGRNLGQHTFLQQQKYIKLTIHHLQRELDDAMEERRKYEKMMKSLGVLIGLLIVLLLF</sequence>
<keyword evidence="2" id="KW-1185">Reference proteome</keyword>
<dbReference type="EMBL" id="QJJQ01000012">
    <property type="protein sequence ID" value="PXW85042.1"/>
    <property type="molecule type" value="Genomic_DNA"/>
</dbReference>
<reference evidence="1 2" key="1">
    <citation type="submission" date="2018-05" db="EMBL/GenBank/DDBJ databases">
        <title>Genomic Encyclopedia of Type Strains, Phase IV (KMG-IV): sequencing the most valuable type-strain genomes for metagenomic binning, comparative biology and taxonomic classification.</title>
        <authorList>
            <person name="Goeker M."/>
        </authorList>
    </citation>
    <scope>NUCLEOTIDE SEQUENCE [LARGE SCALE GENOMIC DNA]</scope>
    <source>
        <strain evidence="1 2">DSM 28556</strain>
    </source>
</reference>
<dbReference type="Proteomes" id="UP000247978">
    <property type="component" value="Unassembled WGS sequence"/>
</dbReference>